<comment type="similarity">
    <text evidence="1">Belongs to the ATP-dependent AMP-binding enzyme family.</text>
</comment>
<dbReference type="Pfam" id="PF01553">
    <property type="entry name" value="Acyltransferase"/>
    <property type="match status" value="1"/>
</dbReference>
<dbReference type="SUPFAM" id="SSF56801">
    <property type="entry name" value="Acetyl-CoA synthetase-like"/>
    <property type="match status" value="1"/>
</dbReference>
<dbReference type="InterPro" id="IPR042099">
    <property type="entry name" value="ANL_N_sf"/>
</dbReference>
<dbReference type="PROSITE" id="PS00455">
    <property type="entry name" value="AMP_BINDING"/>
    <property type="match status" value="1"/>
</dbReference>
<evidence type="ECO:0000313" key="4">
    <source>
        <dbReference type="EMBL" id="MCC5465337.1"/>
    </source>
</evidence>
<dbReference type="PANTHER" id="PTHR43201:SF5">
    <property type="entry name" value="MEDIUM-CHAIN ACYL-COA LIGASE ACSF2, MITOCHONDRIAL"/>
    <property type="match status" value="1"/>
</dbReference>
<dbReference type="Gene3D" id="3.40.50.12780">
    <property type="entry name" value="N-terminal domain of ligase-like"/>
    <property type="match status" value="1"/>
</dbReference>
<dbReference type="CDD" id="cd07989">
    <property type="entry name" value="LPLAT_AGPAT-like"/>
    <property type="match status" value="1"/>
</dbReference>
<accession>A0ABS8HQ65</accession>
<dbReference type="RefSeq" id="WP_229534595.1">
    <property type="nucleotide sequence ID" value="NZ_JAJHJB010000008.1"/>
</dbReference>
<dbReference type="InterPro" id="IPR000873">
    <property type="entry name" value="AMP-dep_synth/lig_dom"/>
</dbReference>
<evidence type="ECO:0000259" key="3">
    <source>
        <dbReference type="SMART" id="SM00563"/>
    </source>
</evidence>
<dbReference type="InterPro" id="IPR002123">
    <property type="entry name" value="Plipid/glycerol_acylTrfase"/>
</dbReference>
<dbReference type="InterPro" id="IPR045851">
    <property type="entry name" value="AMP-bd_C_sf"/>
</dbReference>
<reference evidence="4" key="1">
    <citation type="submission" date="2021-11" db="EMBL/GenBank/DDBJ databases">
        <title>Description of a new species Pelosinus isolated from the bottom sediments of Lake Baikal.</title>
        <authorList>
            <person name="Zakharyuk A."/>
        </authorList>
    </citation>
    <scope>NUCLEOTIDE SEQUENCE</scope>
    <source>
        <strain evidence="4">Bkl1</strain>
    </source>
</reference>
<dbReference type="PANTHER" id="PTHR43201">
    <property type="entry name" value="ACYL-COA SYNTHETASE"/>
    <property type="match status" value="1"/>
</dbReference>
<evidence type="ECO:0000256" key="1">
    <source>
        <dbReference type="ARBA" id="ARBA00006432"/>
    </source>
</evidence>
<dbReference type="Gene3D" id="3.30.300.30">
    <property type="match status" value="1"/>
</dbReference>
<feature type="domain" description="Phospholipid/glycerol acyltransferase" evidence="3">
    <location>
        <begin position="30"/>
        <end position="138"/>
    </location>
</feature>
<evidence type="ECO:0000313" key="5">
    <source>
        <dbReference type="Proteomes" id="UP001165492"/>
    </source>
</evidence>
<evidence type="ECO:0000256" key="2">
    <source>
        <dbReference type="ARBA" id="ARBA00022598"/>
    </source>
</evidence>
<gene>
    <name evidence="4" type="ORF">LMF89_08165</name>
</gene>
<comment type="caution">
    <text evidence="4">The sequence shown here is derived from an EMBL/GenBank/DDBJ whole genome shotgun (WGS) entry which is preliminary data.</text>
</comment>
<proteinExistence type="inferred from homology"/>
<dbReference type="SMART" id="SM00563">
    <property type="entry name" value="PlsC"/>
    <property type="match status" value="1"/>
</dbReference>
<dbReference type="EMBL" id="JAJHJB010000008">
    <property type="protein sequence ID" value="MCC5465337.1"/>
    <property type="molecule type" value="Genomic_DNA"/>
</dbReference>
<dbReference type="Pfam" id="PF00501">
    <property type="entry name" value="AMP-binding"/>
    <property type="match status" value="1"/>
</dbReference>
<sequence length="707" mass="79315">MLRYLLRILLRLLFKAKVIGFKEMRFDGPTIVLPNHVSFLDAVFLYAYLPSTICYVINTDIAEKLRYYLQFINHIKIDPLNPYSLKKILAVLKAGKPLVIFPEGRITRTGSLMKIYSGIGFIAFRTNAAIYPVIFSGLEYSKFSRIQDKVRSIWFPEVMMYADKVIHLESGGSKSIRLQKREIGDKIRTILENTMFKAKEYTQIEINLFNELLLAGKTHGMSKMMAEDSSGKITYRKTIISSYVLASAFRTVLASDEKVGVLLPNSIGHVVTLFALCYVNKTPAILNFSAGIQNNLDCGETAGIKTILTSRTFVEKANFQSYISQLAAKFTILYLEDLKSTLSGTDKLSGLFSYFVRKKASPIGNREIILFTSGSESKPKGVVLAHSSIRANIHQISCVIDYTHRDKMLNALPMFHSFGLTAGTLLPIMEGMGVFLYPSPLHYKIIPEIAYDRNVTILLGTPTFLMGYGRYAHNYDFYNVRFVLAGGEKLKDDVRNLWNEKFGIRLFEGYGTTEMSPVLSFNTPMFNRRGTVGKFLPGIEWRLETVEGIEEGGNLFVKGPNAMKGYLLHGKGFVPSEEWYNCGDVVAIDKEGFITIKSRLKRFAKISGEMISLDAVEKVAESCFATDKNAAINISDTRKGEKIILYTLHKDATKQLLREYISQSGQSMLVMPTALRVVDTLPLLGSGKIDYVTLKEMAAKELENGAS</sequence>
<name>A0ABS8HQ65_9FIRM</name>
<dbReference type="InterPro" id="IPR020845">
    <property type="entry name" value="AMP-binding_CS"/>
</dbReference>
<organism evidence="4 5">
    <name type="scientific">Pelosinus baikalensis</name>
    <dbReference type="NCBI Taxonomy" id="2892015"/>
    <lineage>
        <taxon>Bacteria</taxon>
        <taxon>Bacillati</taxon>
        <taxon>Bacillota</taxon>
        <taxon>Negativicutes</taxon>
        <taxon>Selenomonadales</taxon>
        <taxon>Sporomusaceae</taxon>
        <taxon>Pelosinus</taxon>
    </lineage>
</organism>
<dbReference type="Proteomes" id="UP001165492">
    <property type="component" value="Unassembled WGS sequence"/>
</dbReference>
<keyword evidence="5" id="KW-1185">Reference proteome</keyword>
<dbReference type="SUPFAM" id="SSF69593">
    <property type="entry name" value="Glycerol-3-phosphate (1)-acyltransferase"/>
    <property type="match status" value="1"/>
</dbReference>
<protein>
    <submittedName>
        <fullName evidence="4">AMP-binding protein</fullName>
    </submittedName>
</protein>
<keyword evidence="2" id="KW-0436">Ligase</keyword>